<accession>A0AAV7TUJ5</accession>
<dbReference type="Proteomes" id="UP001066276">
    <property type="component" value="Chromosome 3_2"/>
</dbReference>
<comment type="caution">
    <text evidence="1">The sequence shown here is derived from an EMBL/GenBank/DDBJ whole genome shotgun (WGS) entry which is preliminary data.</text>
</comment>
<dbReference type="AlphaFoldDB" id="A0AAV7TUJ5"/>
<sequence length="79" mass="8773">MVQSSAWYVVSGYGAASSPRCPSFYFNCHLSQSHMPHSLEPPALRVTPHRVGGLKLGNRNRDKRAVAELAQQKKWGQHG</sequence>
<evidence type="ECO:0000313" key="1">
    <source>
        <dbReference type="EMBL" id="KAJ1180121.1"/>
    </source>
</evidence>
<keyword evidence="2" id="KW-1185">Reference proteome</keyword>
<evidence type="ECO:0000313" key="2">
    <source>
        <dbReference type="Proteomes" id="UP001066276"/>
    </source>
</evidence>
<proteinExistence type="predicted"/>
<name>A0AAV7TUJ5_PLEWA</name>
<reference evidence="1" key="1">
    <citation type="journal article" date="2022" name="bioRxiv">
        <title>Sequencing and chromosome-scale assembly of the giantPleurodeles waltlgenome.</title>
        <authorList>
            <person name="Brown T."/>
            <person name="Elewa A."/>
            <person name="Iarovenko S."/>
            <person name="Subramanian E."/>
            <person name="Araus A.J."/>
            <person name="Petzold A."/>
            <person name="Susuki M."/>
            <person name="Suzuki K.-i.T."/>
            <person name="Hayashi T."/>
            <person name="Toyoda A."/>
            <person name="Oliveira C."/>
            <person name="Osipova E."/>
            <person name="Leigh N.D."/>
            <person name="Simon A."/>
            <person name="Yun M.H."/>
        </authorList>
    </citation>
    <scope>NUCLEOTIDE SEQUENCE</scope>
    <source>
        <strain evidence="1">20211129_DDA</strain>
        <tissue evidence="1">Liver</tissue>
    </source>
</reference>
<protein>
    <submittedName>
        <fullName evidence="1">Uncharacterized protein</fullName>
    </submittedName>
</protein>
<dbReference type="EMBL" id="JANPWB010000006">
    <property type="protein sequence ID" value="KAJ1180121.1"/>
    <property type="molecule type" value="Genomic_DNA"/>
</dbReference>
<organism evidence="1 2">
    <name type="scientific">Pleurodeles waltl</name>
    <name type="common">Iberian ribbed newt</name>
    <dbReference type="NCBI Taxonomy" id="8319"/>
    <lineage>
        <taxon>Eukaryota</taxon>
        <taxon>Metazoa</taxon>
        <taxon>Chordata</taxon>
        <taxon>Craniata</taxon>
        <taxon>Vertebrata</taxon>
        <taxon>Euteleostomi</taxon>
        <taxon>Amphibia</taxon>
        <taxon>Batrachia</taxon>
        <taxon>Caudata</taxon>
        <taxon>Salamandroidea</taxon>
        <taxon>Salamandridae</taxon>
        <taxon>Pleurodelinae</taxon>
        <taxon>Pleurodeles</taxon>
    </lineage>
</organism>
<gene>
    <name evidence="1" type="ORF">NDU88_005345</name>
</gene>